<name>A0A3N1PF64_9GAMM</name>
<sequence length="398" mass="44704">MDNCQHILYLPGLGYEFNNASVKTYAGRFMKALDEQHPNASLRFLLKSEEETLASGDTVTVVSVLEDNGQQQQERYRFYEFRYAPWLTAQWQQSSPLRQYLSLSFTLLGRLPLALRSLLGYAAHAPLTARLQGAYFLVLFFMMSLVLFLLAPAALLAATELLAGYFPQLKEWLSGQLQWADQLSHWAQGLLVIFTGLALVKGDTTSVVKTLTGEMMSAHHYLSFAQQRLVIQGRLSALLEHIAETRNQAVAIHAYSFGSIIALDNLFPHQGPVPVRVCQTVRHLVTIGCPLDFINTYWPHYLNRSPKTPLPLESWTNIHSPLDVLSSQLFRPGQNLPFALAPQTHCEDLCYRLMANEQLGPWQILTLVGLKSHGGYWDPDPQAGSCLQLLTPRLLPGE</sequence>
<dbReference type="EMBL" id="RJUL01000002">
    <property type="protein sequence ID" value="ROQ30092.1"/>
    <property type="molecule type" value="Genomic_DNA"/>
</dbReference>
<dbReference type="Proteomes" id="UP000268033">
    <property type="component" value="Unassembled WGS sequence"/>
</dbReference>
<evidence type="ECO:0000313" key="3">
    <source>
        <dbReference type="Proteomes" id="UP000268033"/>
    </source>
</evidence>
<gene>
    <name evidence="2" type="ORF">EDC28_102485</name>
</gene>
<evidence type="ECO:0000256" key="1">
    <source>
        <dbReference type="SAM" id="Phobius"/>
    </source>
</evidence>
<accession>A0A3N1PF64</accession>
<evidence type="ECO:0000313" key="2">
    <source>
        <dbReference type="EMBL" id="ROQ30092.1"/>
    </source>
</evidence>
<feature type="transmembrane region" description="Helical" evidence="1">
    <location>
        <begin position="134"/>
        <end position="163"/>
    </location>
</feature>
<keyword evidence="1" id="KW-0472">Membrane</keyword>
<keyword evidence="3" id="KW-1185">Reference proteome</keyword>
<comment type="caution">
    <text evidence="2">The sequence shown here is derived from an EMBL/GenBank/DDBJ whole genome shotgun (WGS) entry which is preliminary data.</text>
</comment>
<organism evidence="2 3">
    <name type="scientific">Gallaecimonas pentaromativorans</name>
    <dbReference type="NCBI Taxonomy" id="584787"/>
    <lineage>
        <taxon>Bacteria</taxon>
        <taxon>Pseudomonadati</taxon>
        <taxon>Pseudomonadota</taxon>
        <taxon>Gammaproteobacteria</taxon>
        <taxon>Enterobacterales</taxon>
        <taxon>Gallaecimonadaceae</taxon>
        <taxon>Gallaecimonas</taxon>
    </lineage>
</organism>
<reference evidence="2 3" key="1">
    <citation type="submission" date="2018-11" db="EMBL/GenBank/DDBJ databases">
        <title>Genomic Encyclopedia of Type Strains, Phase IV (KMG-IV): sequencing the most valuable type-strain genomes for metagenomic binning, comparative biology and taxonomic classification.</title>
        <authorList>
            <person name="Goeker M."/>
        </authorList>
    </citation>
    <scope>NUCLEOTIDE SEQUENCE [LARGE SCALE GENOMIC DNA]</scope>
    <source>
        <strain evidence="2 3">DSM 21945</strain>
    </source>
</reference>
<proteinExistence type="predicted"/>
<keyword evidence="1" id="KW-1133">Transmembrane helix</keyword>
<dbReference type="RefSeq" id="WP_123420886.1">
    <property type="nucleotide sequence ID" value="NZ_RJUL01000002.1"/>
</dbReference>
<protein>
    <submittedName>
        <fullName evidence="2">Uncharacterized protein</fullName>
    </submittedName>
</protein>
<dbReference type="AlphaFoldDB" id="A0A3N1PF64"/>
<keyword evidence="1" id="KW-0812">Transmembrane</keyword>